<dbReference type="PROSITE" id="PS00018">
    <property type="entry name" value="EF_HAND_1"/>
    <property type="match status" value="2"/>
</dbReference>
<gene>
    <name evidence="6" type="ORF">TorRG33x02_017330</name>
</gene>
<evidence type="ECO:0000256" key="3">
    <source>
        <dbReference type="ARBA" id="ARBA00022837"/>
    </source>
</evidence>
<dbReference type="InterPro" id="IPR011992">
    <property type="entry name" value="EF-hand-dom_pair"/>
</dbReference>
<dbReference type="InterPro" id="IPR039647">
    <property type="entry name" value="EF_hand_pair_protein_CML-like"/>
</dbReference>
<accession>A0A2P5FYB3</accession>
<evidence type="ECO:0000256" key="1">
    <source>
        <dbReference type="ARBA" id="ARBA00022723"/>
    </source>
</evidence>
<dbReference type="OrthoDB" id="1071340at2759"/>
<keyword evidence="7" id="KW-1185">Reference proteome</keyword>
<feature type="domain" description="EF-hand" evidence="5">
    <location>
        <begin position="88"/>
        <end position="123"/>
    </location>
</feature>
<dbReference type="PROSITE" id="PS50222">
    <property type="entry name" value="EF_HAND_2"/>
    <property type="match status" value="2"/>
</dbReference>
<dbReference type="Pfam" id="PF13499">
    <property type="entry name" value="EF-hand_7"/>
    <property type="match status" value="1"/>
</dbReference>
<proteinExistence type="predicted"/>
<dbReference type="InterPro" id="IPR002048">
    <property type="entry name" value="EF_hand_dom"/>
</dbReference>
<dbReference type="SUPFAM" id="SSF47473">
    <property type="entry name" value="EF-hand"/>
    <property type="match status" value="1"/>
</dbReference>
<dbReference type="Gene3D" id="1.10.238.10">
    <property type="entry name" value="EF-hand"/>
    <property type="match status" value="1"/>
</dbReference>
<keyword evidence="2" id="KW-0677">Repeat</keyword>
<keyword evidence="3" id="KW-0106">Calcium</keyword>
<evidence type="ECO:0000256" key="2">
    <source>
        <dbReference type="ARBA" id="ARBA00022737"/>
    </source>
</evidence>
<evidence type="ECO:0000256" key="4">
    <source>
        <dbReference type="SAM" id="MobiDB-lite"/>
    </source>
</evidence>
<keyword evidence="1" id="KW-0479">Metal-binding</keyword>
<dbReference type="SMART" id="SM00054">
    <property type="entry name" value="EFh"/>
    <property type="match status" value="2"/>
</dbReference>
<comment type="caution">
    <text evidence="6">The sequence shown here is derived from an EMBL/GenBank/DDBJ whole genome shotgun (WGS) entry which is preliminary data.</text>
</comment>
<name>A0A2P5FYB3_TREOI</name>
<protein>
    <submittedName>
        <fullName evidence="6">Parvalbumin</fullName>
    </submittedName>
</protein>
<dbReference type="InParanoid" id="A0A2P5FYB3"/>
<dbReference type="FunFam" id="1.10.238.10:FF:000336">
    <property type="entry name" value="HLH domain-containing protein"/>
    <property type="match status" value="1"/>
</dbReference>
<dbReference type="CDD" id="cd00051">
    <property type="entry name" value="EFh"/>
    <property type="match status" value="1"/>
</dbReference>
<evidence type="ECO:0000259" key="5">
    <source>
        <dbReference type="PROSITE" id="PS50222"/>
    </source>
</evidence>
<dbReference type="EMBL" id="JXTC01000004">
    <property type="protein sequence ID" value="POO02747.1"/>
    <property type="molecule type" value="Genomic_DNA"/>
</dbReference>
<evidence type="ECO:0000313" key="7">
    <source>
        <dbReference type="Proteomes" id="UP000237000"/>
    </source>
</evidence>
<feature type="compositionally biased region" description="Basic and acidic residues" evidence="4">
    <location>
        <begin position="33"/>
        <end position="47"/>
    </location>
</feature>
<feature type="domain" description="EF-hand" evidence="5">
    <location>
        <begin position="52"/>
        <end position="87"/>
    </location>
</feature>
<evidence type="ECO:0000313" key="6">
    <source>
        <dbReference type="EMBL" id="POO02747.1"/>
    </source>
</evidence>
<dbReference type="PANTHER" id="PTHR10891">
    <property type="entry name" value="EF-HAND CALCIUM-BINDING DOMAIN CONTAINING PROTEIN"/>
    <property type="match status" value="1"/>
</dbReference>
<sequence>MAGQILKKLGSLIYRFGVREIRKRLKNPKRPQPKTEKPSIESPRDNYCDEPPSEEELRRAFDRFDTNKDGKISREEFKSAVRVFGPEISDSDIAEAFRGLDSDGDGFIDFQEFLRMFDMVPAGERATTETASGKGSRIELFGYHEGDNDMIGRMLFEVVNKLNNEGG</sequence>
<organism evidence="6 7">
    <name type="scientific">Trema orientale</name>
    <name type="common">Charcoal tree</name>
    <name type="synonym">Celtis orientalis</name>
    <dbReference type="NCBI Taxonomy" id="63057"/>
    <lineage>
        <taxon>Eukaryota</taxon>
        <taxon>Viridiplantae</taxon>
        <taxon>Streptophyta</taxon>
        <taxon>Embryophyta</taxon>
        <taxon>Tracheophyta</taxon>
        <taxon>Spermatophyta</taxon>
        <taxon>Magnoliopsida</taxon>
        <taxon>eudicotyledons</taxon>
        <taxon>Gunneridae</taxon>
        <taxon>Pentapetalae</taxon>
        <taxon>rosids</taxon>
        <taxon>fabids</taxon>
        <taxon>Rosales</taxon>
        <taxon>Cannabaceae</taxon>
        <taxon>Trema</taxon>
    </lineage>
</organism>
<dbReference type="GO" id="GO:0005509">
    <property type="term" value="F:calcium ion binding"/>
    <property type="evidence" value="ECO:0007669"/>
    <property type="project" value="InterPro"/>
</dbReference>
<dbReference type="STRING" id="63057.A0A2P5FYB3"/>
<reference evidence="7" key="1">
    <citation type="submission" date="2016-06" db="EMBL/GenBank/DDBJ databases">
        <title>Parallel loss of symbiosis genes in relatives of nitrogen-fixing non-legume Parasponia.</title>
        <authorList>
            <person name="Van Velzen R."/>
            <person name="Holmer R."/>
            <person name="Bu F."/>
            <person name="Rutten L."/>
            <person name="Van Zeijl A."/>
            <person name="Liu W."/>
            <person name="Santuari L."/>
            <person name="Cao Q."/>
            <person name="Sharma T."/>
            <person name="Shen D."/>
            <person name="Roswanjaya Y."/>
            <person name="Wardhani T."/>
            <person name="Kalhor M.S."/>
            <person name="Jansen J."/>
            <person name="Van den Hoogen J."/>
            <person name="Gungor B."/>
            <person name="Hartog M."/>
            <person name="Hontelez J."/>
            <person name="Verver J."/>
            <person name="Yang W.-C."/>
            <person name="Schijlen E."/>
            <person name="Repin R."/>
            <person name="Schilthuizen M."/>
            <person name="Schranz E."/>
            <person name="Heidstra R."/>
            <person name="Miyata K."/>
            <person name="Fedorova E."/>
            <person name="Kohlen W."/>
            <person name="Bisseling T."/>
            <person name="Smit S."/>
            <person name="Geurts R."/>
        </authorList>
    </citation>
    <scope>NUCLEOTIDE SEQUENCE [LARGE SCALE GENOMIC DNA]</scope>
    <source>
        <strain evidence="7">cv. RG33-2</strain>
    </source>
</reference>
<feature type="region of interest" description="Disordered" evidence="4">
    <location>
        <begin position="24"/>
        <end position="58"/>
    </location>
</feature>
<dbReference type="AlphaFoldDB" id="A0A2P5FYB3"/>
<dbReference type="Proteomes" id="UP000237000">
    <property type="component" value="Unassembled WGS sequence"/>
</dbReference>
<dbReference type="InterPro" id="IPR018247">
    <property type="entry name" value="EF_Hand_1_Ca_BS"/>
</dbReference>